<accession>A0ABN1AP70</accession>
<evidence type="ECO:0000256" key="1">
    <source>
        <dbReference type="ARBA" id="ARBA00001393"/>
    </source>
</evidence>
<comment type="subcellular location">
    <subcellularLocation>
        <location evidence="3 17">Cytoplasm</location>
    </subcellularLocation>
</comment>
<comment type="caution">
    <text evidence="17">Lacks conserved residue(s) required for the propagation of feature annotation.</text>
</comment>
<dbReference type="InterPro" id="IPR056179">
    <property type="entry name" value="DHQS_C"/>
</dbReference>
<keyword evidence="8 17" id="KW-0963">Cytoplasm</keyword>
<evidence type="ECO:0000259" key="18">
    <source>
        <dbReference type="Pfam" id="PF01761"/>
    </source>
</evidence>
<comment type="cofactor">
    <cofactor evidence="2 17">
        <name>NAD(+)</name>
        <dbReference type="ChEBI" id="CHEBI:57540"/>
    </cofactor>
</comment>
<dbReference type="EC" id="4.2.3.4" evidence="6 17"/>
<feature type="binding site" evidence="17">
    <location>
        <position position="183"/>
    </location>
    <ligand>
        <name>Zn(2+)</name>
        <dbReference type="ChEBI" id="CHEBI:29105"/>
    </ligand>
</feature>
<evidence type="ECO:0000313" key="20">
    <source>
        <dbReference type="EMBL" id="GAA0481086.1"/>
    </source>
</evidence>
<evidence type="ECO:0000256" key="9">
    <source>
        <dbReference type="ARBA" id="ARBA00022605"/>
    </source>
</evidence>
<feature type="binding site" evidence="17">
    <location>
        <begin position="168"/>
        <end position="171"/>
    </location>
    <ligand>
        <name>NAD(+)</name>
        <dbReference type="ChEBI" id="CHEBI:57540"/>
    </ligand>
</feature>
<dbReference type="SUPFAM" id="SSF56796">
    <property type="entry name" value="Dehydroquinate synthase-like"/>
    <property type="match status" value="1"/>
</dbReference>
<comment type="cofactor">
    <cofactor evidence="17">
        <name>Co(2+)</name>
        <dbReference type="ChEBI" id="CHEBI:48828"/>
    </cofactor>
    <cofactor evidence="17">
        <name>Zn(2+)</name>
        <dbReference type="ChEBI" id="CHEBI:29105"/>
    </cofactor>
    <text evidence="17">Binds 1 divalent metal cation per subunit. Can use either Co(2+) or Zn(2+).</text>
</comment>
<dbReference type="InterPro" id="IPR030963">
    <property type="entry name" value="DHQ_synth_fam"/>
</dbReference>
<dbReference type="InterPro" id="IPR030960">
    <property type="entry name" value="DHQS/DOIS_N"/>
</dbReference>
<evidence type="ECO:0000256" key="17">
    <source>
        <dbReference type="HAMAP-Rule" id="MF_00110"/>
    </source>
</evidence>
<keyword evidence="11 17" id="KW-0547">Nucleotide-binding</keyword>
<dbReference type="PANTHER" id="PTHR43622">
    <property type="entry name" value="3-DEHYDROQUINATE SYNTHASE"/>
    <property type="match status" value="1"/>
</dbReference>
<evidence type="ECO:0000256" key="16">
    <source>
        <dbReference type="ARBA" id="ARBA00023285"/>
    </source>
</evidence>
<keyword evidence="15 17" id="KW-0456">Lyase</keyword>
<feature type="binding site" evidence="17">
    <location>
        <position position="263"/>
    </location>
    <ligand>
        <name>Zn(2+)</name>
        <dbReference type="ChEBI" id="CHEBI:29105"/>
    </ligand>
</feature>
<reference evidence="20 21" key="1">
    <citation type="journal article" date="2019" name="Int. J. Syst. Evol. Microbiol.">
        <title>The Global Catalogue of Microorganisms (GCM) 10K type strain sequencing project: providing services to taxonomists for standard genome sequencing and annotation.</title>
        <authorList>
            <consortium name="The Broad Institute Genomics Platform"/>
            <consortium name="The Broad Institute Genome Sequencing Center for Infectious Disease"/>
            <person name="Wu L."/>
            <person name="Ma J."/>
        </authorList>
    </citation>
    <scope>NUCLEOTIDE SEQUENCE [LARGE SCALE GENOMIC DNA]</scope>
    <source>
        <strain evidence="20 21">JCM 12389</strain>
    </source>
</reference>
<comment type="pathway">
    <text evidence="4 17">Metabolic intermediate biosynthesis; chorismate biosynthesis; chorismate from D-erythrose 4-phosphate and phosphoenolpyruvate: step 2/7.</text>
</comment>
<comment type="function">
    <text evidence="17">Catalyzes the conversion of 3-deoxy-D-arabino-heptulosonate 7-phosphate (DAHP) to dehydroquinate (DHQ).</text>
</comment>
<comment type="caution">
    <text evidence="20">The sequence shown here is derived from an EMBL/GenBank/DDBJ whole genome shotgun (WGS) entry which is preliminary data.</text>
</comment>
<comment type="similarity">
    <text evidence="5 17">Belongs to the sugar phosphate cyclases superfamily. Dehydroquinate synthase family.</text>
</comment>
<keyword evidence="21" id="KW-1185">Reference proteome</keyword>
<dbReference type="RefSeq" id="WP_343836582.1">
    <property type="nucleotide sequence ID" value="NZ_BAAADO010000001.1"/>
</dbReference>
<keyword evidence="13 17" id="KW-0520">NAD</keyword>
<evidence type="ECO:0000256" key="11">
    <source>
        <dbReference type="ARBA" id="ARBA00022741"/>
    </source>
</evidence>
<feature type="binding site" evidence="17">
    <location>
        <begin position="129"/>
        <end position="130"/>
    </location>
    <ligand>
        <name>NAD(+)</name>
        <dbReference type="ChEBI" id="CHEBI:57540"/>
    </ligand>
</feature>
<feature type="binding site" evidence="17">
    <location>
        <position position="150"/>
    </location>
    <ligand>
        <name>NAD(+)</name>
        <dbReference type="ChEBI" id="CHEBI:57540"/>
    </ligand>
</feature>
<evidence type="ECO:0000256" key="13">
    <source>
        <dbReference type="ARBA" id="ARBA00023027"/>
    </source>
</evidence>
<dbReference type="Pfam" id="PF24621">
    <property type="entry name" value="DHQS_C"/>
    <property type="match status" value="1"/>
</dbReference>
<keyword evidence="16 17" id="KW-0170">Cobalt</keyword>
<evidence type="ECO:0000256" key="3">
    <source>
        <dbReference type="ARBA" id="ARBA00004496"/>
    </source>
</evidence>
<feature type="domain" description="3-dehydroquinate synthase C-terminal" evidence="19">
    <location>
        <begin position="180"/>
        <end position="323"/>
    </location>
</feature>
<evidence type="ECO:0000256" key="5">
    <source>
        <dbReference type="ARBA" id="ARBA00005412"/>
    </source>
</evidence>
<dbReference type="Gene3D" id="3.40.50.1970">
    <property type="match status" value="1"/>
</dbReference>
<dbReference type="InterPro" id="IPR016037">
    <property type="entry name" value="DHQ_synth_AroB"/>
</dbReference>
<evidence type="ECO:0000256" key="2">
    <source>
        <dbReference type="ARBA" id="ARBA00001911"/>
    </source>
</evidence>
<keyword evidence="14 17" id="KW-0057">Aromatic amino acid biosynthesis</keyword>
<keyword evidence="10 17" id="KW-0479">Metal-binding</keyword>
<dbReference type="NCBIfam" id="TIGR01357">
    <property type="entry name" value="aroB"/>
    <property type="match status" value="1"/>
</dbReference>
<dbReference type="PIRSF" id="PIRSF001455">
    <property type="entry name" value="DHQ_synth"/>
    <property type="match status" value="1"/>
</dbReference>
<gene>
    <name evidence="17 20" type="primary">aroB</name>
    <name evidence="20" type="ORF">GCM10008986_02160</name>
</gene>
<feature type="binding site" evidence="17">
    <location>
        <position position="141"/>
    </location>
    <ligand>
        <name>NAD(+)</name>
        <dbReference type="ChEBI" id="CHEBI:57540"/>
    </ligand>
</feature>
<comment type="catalytic activity">
    <reaction evidence="1 17">
        <text>7-phospho-2-dehydro-3-deoxy-D-arabino-heptonate = 3-dehydroquinate + phosphate</text>
        <dbReference type="Rhea" id="RHEA:21968"/>
        <dbReference type="ChEBI" id="CHEBI:32364"/>
        <dbReference type="ChEBI" id="CHEBI:43474"/>
        <dbReference type="ChEBI" id="CHEBI:58394"/>
        <dbReference type="EC" id="4.2.3.4"/>
    </reaction>
</comment>
<evidence type="ECO:0000256" key="15">
    <source>
        <dbReference type="ARBA" id="ARBA00023239"/>
    </source>
</evidence>
<keyword evidence="12 17" id="KW-0862">Zinc</keyword>
<feature type="domain" description="3-dehydroquinate synthase N-terminal" evidence="18">
    <location>
        <begin position="67"/>
        <end position="176"/>
    </location>
</feature>
<evidence type="ECO:0000256" key="10">
    <source>
        <dbReference type="ARBA" id="ARBA00022723"/>
    </source>
</evidence>
<feature type="binding site" evidence="17">
    <location>
        <begin position="105"/>
        <end position="109"/>
    </location>
    <ligand>
        <name>NAD(+)</name>
        <dbReference type="ChEBI" id="CHEBI:57540"/>
    </ligand>
</feature>
<dbReference type="InterPro" id="IPR050071">
    <property type="entry name" value="Dehydroquinate_synthase"/>
</dbReference>
<dbReference type="Gene3D" id="1.20.1090.10">
    <property type="entry name" value="Dehydroquinate synthase-like - alpha domain"/>
    <property type="match status" value="1"/>
</dbReference>
<dbReference type="HAMAP" id="MF_00110">
    <property type="entry name" value="DHQ_synthase"/>
    <property type="match status" value="1"/>
</dbReference>
<keyword evidence="9 17" id="KW-0028">Amino-acid biosynthesis</keyword>
<evidence type="ECO:0000256" key="6">
    <source>
        <dbReference type="ARBA" id="ARBA00013031"/>
    </source>
</evidence>
<dbReference type="CDD" id="cd08195">
    <property type="entry name" value="DHQS"/>
    <property type="match status" value="1"/>
</dbReference>
<feature type="binding site" evidence="17">
    <location>
        <position position="246"/>
    </location>
    <ligand>
        <name>Zn(2+)</name>
        <dbReference type="ChEBI" id="CHEBI:29105"/>
    </ligand>
</feature>
<evidence type="ECO:0000256" key="14">
    <source>
        <dbReference type="ARBA" id="ARBA00023141"/>
    </source>
</evidence>
<organism evidence="20 21">
    <name type="scientific">Salinibacillus aidingensis</name>
    <dbReference type="NCBI Taxonomy" id="237684"/>
    <lineage>
        <taxon>Bacteria</taxon>
        <taxon>Bacillati</taxon>
        <taxon>Bacillota</taxon>
        <taxon>Bacilli</taxon>
        <taxon>Bacillales</taxon>
        <taxon>Bacillaceae</taxon>
        <taxon>Salinibacillus</taxon>
    </lineage>
</organism>
<name>A0ABN1AP70_9BACI</name>
<dbReference type="EMBL" id="BAAADO010000001">
    <property type="protein sequence ID" value="GAA0481086.1"/>
    <property type="molecule type" value="Genomic_DNA"/>
</dbReference>
<evidence type="ECO:0000256" key="7">
    <source>
        <dbReference type="ARBA" id="ARBA00017684"/>
    </source>
</evidence>
<dbReference type="PANTHER" id="PTHR43622:SF7">
    <property type="entry name" value="3-DEHYDROQUINATE SYNTHASE, CHLOROPLASTIC"/>
    <property type="match status" value="1"/>
</dbReference>
<proteinExistence type="inferred from homology"/>
<sequence length="362" mass="40416">MKTLQINASQGAYNVYIGPDLRFELSKYLPKSYDKILIITDSQVEQLGYLKDAEEALQMETDQLYSYTIAAGEKSKQLNVFEQLQTYAIQNGLDRHSLIVALGGGVVGDLAGFTAATFMRGIDYIQVPTTILAHDSSVGGKTGINHPLGKNLIGSFHAPKAVVYDLSTIRTLSAVERRSGFAEVVKHGLIADKRMLNQLMDEVQALENIHPIVLEEALYNGIKIKAHIVEEDEQEKGVRSYLNFGHTLGHAIEAESGYGAITHGEAVAIGMLFALRVSQSYLSLSFSYQNFKTWLEQLQYPLDICKDLQISPLLDRMKLDKKNQKGQIRMVLLKEVGKPLICTIDEHRLFTELTSFMNEVME</sequence>
<evidence type="ECO:0000313" key="21">
    <source>
        <dbReference type="Proteomes" id="UP001500880"/>
    </source>
</evidence>
<evidence type="ECO:0000256" key="12">
    <source>
        <dbReference type="ARBA" id="ARBA00022833"/>
    </source>
</evidence>
<evidence type="ECO:0000256" key="8">
    <source>
        <dbReference type="ARBA" id="ARBA00022490"/>
    </source>
</evidence>
<dbReference type="Proteomes" id="UP001500880">
    <property type="component" value="Unassembled WGS sequence"/>
</dbReference>
<protein>
    <recommendedName>
        <fullName evidence="7 17">3-dehydroquinate synthase</fullName>
        <shortName evidence="17">DHQS</shortName>
        <ecNumber evidence="6 17">4.2.3.4</ecNumber>
    </recommendedName>
</protein>
<evidence type="ECO:0000256" key="4">
    <source>
        <dbReference type="ARBA" id="ARBA00004661"/>
    </source>
</evidence>
<evidence type="ECO:0000259" key="19">
    <source>
        <dbReference type="Pfam" id="PF24621"/>
    </source>
</evidence>
<dbReference type="Pfam" id="PF01761">
    <property type="entry name" value="DHQ_synthase"/>
    <property type="match status" value="1"/>
</dbReference>